<evidence type="ECO:0000256" key="1">
    <source>
        <dbReference type="SAM" id="Phobius"/>
    </source>
</evidence>
<keyword evidence="1" id="KW-0812">Transmembrane</keyword>
<proteinExistence type="predicted"/>
<dbReference type="PIRSF" id="PIRSF038959">
    <property type="entry name" value="SdpI"/>
    <property type="match status" value="1"/>
</dbReference>
<evidence type="ECO:0000313" key="4">
    <source>
        <dbReference type="Proteomes" id="UP000053467"/>
    </source>
</evidence>
<feature type="transmembrane region" description="Helical" evidence="1">
    <location>
        <begin position="163"/>
        <end position="181"/>
    </location>
</feature>
<feature type="transmembrane region" description="Helical" evidence="1">
    <location>
        <begin position="117"/>
        <end position="134"/>
    </location>
</feature>
<protein>
    <recommendedName>
        <fullName evidence="2">DUF1648 domain-containing protein</fullName>
    </recommendedName>
</protein>
<dbReference type="GO" id="GO:0009636">
    <property type="term" value="P:response to toxic substance"/>
    <property type="evidence" value="ECO:0007669"/>
    <property type="project" value="TreeGrafter"/>
</dbReference>
<feature type="transmembrane region" description="Helical" evidence="1">
    <location>
        <begin position="7"/>
        <end position="25"/>
    </location>
</feature>
<dbReference type="AlphaFoldDB" id="A0A101I169"/>
<dbReference type="EMBL" id="LGGX01000015">
    <property type="protein sequence ID" value="KUK86584.1"/>
    <property type="molecule type" value="Genomic_DNA"/>
</dbReference>
<organism evidence="3 4">
    <name type="scientific">candidate division TA06 bacterium 34_109</name>
    <dbReference type="NCBI Taxonomy" id="1635277"/>
    <lineage>
        <taxon>Bacteria</taxon>
        <taxon>Bacteria division TA06</taxon>
    </lineage>
</organism>
<feature type="transmembrane region" description="Helical" evidence="1">
    <location>
        <begin position="187"/>
        <end position="206"/>
    </location>
</feature>
<comment type="caution">
    <text evidence="3">The sequence shown here is derived from an EMBL/GenBank/DDBJ whole genome shotgun (WGS) entry which is preliminary data.</text>
</comment>
<keyword evidence="1" id="KW-1133">Transmembrane helix</keyword>
<reference evidence="4" key="1">
    <citation type="journal article" date="2015" name="MBio">
        <title>Genome-Resolved Metagenomic Analysis Reveals Roles for Candidate Phyla and Other Microbial Community Members in Biogeochemical Transformations in Oil Reservoirs.</title>
        <authorList>
            <person name="Hu P."/>
            <person name="Tom L."/>
            <person name="Singh A."/>
            <person name="Thomas B.C."/>
            <person name="Baker B.J."/>
            <person name="Piceno Y.M."/>
            <person name="Andersen G.L."/>
            <person name="Banfield J.F."/>
        </authorList>
    </citation>
    <scope>NUCLEOTIDE SEQUENCE [LARGE SCALE GENOMIC DNA]</scope>
</reference>
<gene>
    <name evidence="3" type="ORF">XE03_1373</name>
</gene>
<evidence type="ECO:0000259" key="2">
    <source>
        <dbReference type="Pfam" id="PF07853"/>
    </source>
</evidence>
<dbReference type="Pfam" id="PF13630">
    <property type="entry name" value="SdpI"/>
    <property type="match status" value="1"/>
</dbReference>
<dbReference type="Pfam" id="PF07853">
    <property type="entry name" value="DUF1648"/>
    <property type="match status" value="1"/>
</dbReference>
<dbReference type="PANTHER" id="PTHR37810">
    <property type="entry name" value="IMMUNITY PROTEIN SDPI"/>
    <property type="match status" value="1"/>
</dbReference>
<feature type="transmembrane region" description="Helical" evidence="1">
    <location>
        <begin position="45"/>
        <end position="68"/>
    </location>
</feature>
<dbReference type="InterPro" id="IPR026272">
    <property type="entry name" value="SdpI"/>
</dbReference>
<dbReference type="PANTHER" id="PTHR37810:SF5">
    <property type="entry name" value="IMMUNITY PROTEIN SDPI"/>
    <property type="match status" value="1"/>
</dbReference>
<dbReference type="InterPro" id="IPR012867">
    <property type="entry name" value="DUF1648"/>
</dbReference>
<evidence type="ECO:0000313" key="3">
    <source>
        <dbReference type="EMBL" id="KUK86584.1"/>
    </source>
</evidence>
<keyword evidence="1" id="KW-0472">Membrane</keyword>
<dbReference type="Proteomes" id="UP000053467">
    <property type="component" value="Unassembled WGS sequence"/>
</dbReference>
<sequence>MKINRFYFFIFLLILITFLISLFFYNEMPSSMATHWNEKGDVNGYSSKIFGLFFMPFTLLGLFVLFLLIPKIDPLKKNILEFKKYYDIFILLFIIFMVVIHLQIILWNLGFKLNPNFLIPISIGILFFYTGFILEKTKRNWFIGIRTPWTLSNDIVWNKTHKLGGALFKISGFFAFIGIFFKNLSYLFVIIPVAISSLIVTVYSYFEFRKLNR</sequence>
<name>A0A101I169_UNCT6</name>
<feature type="domain" description="DUF1648" evidence="2">
    <location>
        <begin position="12"/>
        <end position="59"/>
    </location>
</feature>
<dbReference type="InterPro" id="IPR025962">
    <property type="entry name" value="SdpI/YhfL"/>
</dbReference>
<accession>A0A101I169</accession>
<feature type="transmembrane region" description="Helical" evidence="1">
    <location>
        <begin position="88"/>
        <end position="111"/>
    </location>
</feature>